<dbReference type="InterPro" id="IPR034430">
    <property type="entry name" value="PSY"/>
</dbReference>
<accession>A0AA38WCU6</accession>
<comment type="caution">
    <text evidence="3">The sequence shown here is derived from an EMBL/GenBank/DDBJ whole genome shotgun (WGS) entry which is preliminary data.</text>
</comment>
<evidence type="ECO:0000313" key="4">
    <source>
        <dbReference type="Proteomes" id="UP001172457"/>
    </source>
</evidence>
<dbReference type="PANTHER" id="PTHR37177:SF4">
    <property type="entry name" value="PROTEIN PSY1"/>
    <property type="match status" value="1"/>
</dbReference>
<keyword evidence="2" id="KW-0812">Transmembrane</keyword>
<dbReference type="PANTHER" id="PTHR37177">
    <property type="entry name" value="PROTEIN PSY1"/>
    <property type="match status" value="1"/>
</dbReference>
<keyword evidence="2" id="KW-1133">Transmembrane helix</keyword>
<feature type="region of interest" description="Disordered" evidence="1">
    <location>
        <begin position="59"/>
        <end position="83"/>
    </location>
</feature>
<reference evidence="3" key="1">
    <citation type="submission" date="2023-03" db="EMBL/GenBank/DDBJ databases">
        <title>Chromosome-scale reference genome and RAD-based genetic map of yellow starthistle (Centaurea solstitialis) reveal putative structural variation and QTLs associated with invader traits.</title>
        <authorList>
            <person name="Reatini B."/>
            <person name="Cang F.A."/>
            <person name="Jiang Q."/>
            <person name="Mckibben M.T.W."/>
            <person name="Barker M.S."/>
            <person name="Rieseberg L.H."/>
            <person name="Dlugosch K.M."/>
        </authorList>
    </citation>
    <scope>NUCLEOTIDE SEQUENCE</scope>
    <source>
        <strain evidence="3">CAN-66</strain>
        <tissue evidence="3">Leaf</tissue>
    </source>
</reference>
<keyword evidence="4" id="KW-1185">Reference proteome</keyword>
<sequence length="83" mass="9115">MTALGGYGYLIRMWWFAAVIALLMAAGTRTTAAFISGEAKETTNVKIHRRLLAVHLDDYGQPSANQGHDPRGKGGKPQNKRNF</sequence>
<keyword evidence="2" id="KW-0472">Membrane</keyword>
<name>A0AA38WCU6_9ASTR</name>
<evidence type="ECO:0000313" key="3">
    <source>
        <dbReference type="EMBL" id="KAJ9543666.1"/>
    </source>
</evidence>
<dbReference type="Proteomes" id="UP001172457">
    <property type="component" value="Chromosome 6"/>
</dbReference>
<organism evidence="3 4">
    <name type="scientific">Centaurea solstitialis</name>
    <name type="common">yellow star-thistle</name>
    <dbReference type="NCBI Taxonomy" id="347529"/>
    <lineage>
        <taxon>Eukaryota</taxon>
        <taxon>Viridiplantae</taxon>
        <taxon>Streptophyta</taxon>
        <taxon>Embryophyta</taxon>
        <taxon>Tracheophyta</taxon>
        <taxon>Spermatophyta</taxon>
        <taxon>Magnoliopsida</taxon>
        <taxon>eudicotyledons</taxon>
        <taxon>Gunneridae</taxon>
        <taxon>Pentapetalae</taxon>
        <taxon>asterids</taxon>
        <taxon>campanulids</taxon>
        <taxon>Asterales</taxon>
        <taxon>Asteraceae</taxon>
        <taxon>Carduoideae</taxon>
        <taxon>Cardueae</taxon>
        <taxon>Centaureinae</taxon>
        <taxon>Centaurea</taxon>
    </lineage>
</organism>
<evidence type="ECO:0000256" key="2">
    <source>
        <dbReference type="SAM" id="Phobius"/>
    </source>
</evidence>
<protein>
    <submittedName>
        <fullName evidence="3">Uncharacterized protein</fullName>
    </submittedName>
</protein>
<dbReference type="EMBL" id="JARYMX010000006">
    <property type="protein sequence ID" value="KAJ9543666.1"/>
    <property type="molecule type" value="Genomic_DNA"/>
</dbReference>
<gene>
    <name evidence="3" type="ORF">OSB04_023373</name>
</gene>
<dbReference type="AlphaFoldDB" id="A0AA38WCU6"/>
<proteinExistence type="predicted"/>
<evidence type="ECO:0000256" key="1">
    <source>
        <dbReference type="SAM" id="MobiDB-lite"/>
    </source>
</evidence>
<feature type="transmembrane region" description="Helical" evidence="2">
    <location>
        <begin position="6"/>
        <end position="26"/>
    </location>
</feature>